<dbReference type="Proteomes" id="UP000185680">
    <property type="component" value="Chromosome"/>
</dbReference>
<evidence type="ECO:0000313" key="4">
    <source>
        <dbReference type="Proteomes" id="UP000185657"/>
    </source>
</evidence>
<dbReference type="Gene3D" id="3.10.450.50">
    <property type="match status" value="1"/>
</dbReference>
<dbReference type="OrthoDB" id="336094at2"/>
<accession>A0A162T581</accession>
<dbReference type="Proteomes" id="UP000185657">
    <property type="component" value="Unassembled WGS sequence"/>
</dbReference>
<dbReference type="InterPro" id="IPR046860">
    <property type="entry name" value="SnoaL_5"/>
</dbReference>
<evidence type="ECO:0000313" key="3">
    <source>
        <dbReference type="EMBL" id="OAD43595.1"/>
    </source>
</evidence>
<dbReference type="RefSeq" id="WP_066085746.1">
    <property type="nucleotide sequence ID" value="NZ_CP017476.1"/>
</dbReference>
<evidence type="ECO:0000313" key="2">
    <source>
        <dbReference type="EMBL" id="AOW14380.1"/>
    </source>
</evidence>
<evidence type="ECO:0000313" key="5">
    <source>
        <dbReference type="Proteomes" id="UP000185680"/>
    </source>
</evidence>
<dbReference type="AlphaFoldDB" id="A0A162T581"/>
<dbReference type="EMBL" id="CP017476">
    <property type="protein sequence ID" value="AOW14380.1"/>
    <property type="molecule type" value="Genomic_DNA"/>
</dbReference>
<dbReference type="EMBL" id="LVWD01000003">
    <property type="protein sequence ID" value="OAD43595.1"/>
    <property type="molecule type" value="Genomic_DNA"/>
</dbReference>
<dbReference type="InterPro" id="IPR032710">
    <property type="entry name" value="NTF2-like_dom_sf"/>
</dbReference>
<reference evidence="2 5" key="2">
    <citation type="submission" date="2016-10" db="EMBL/GenBank/DDBJ databases">
        <title>Hydorgenophaga sp. LPB0072 isolated from gastropod.</title>
        <authorList>
            <person name="Kim E."/>
            <person name="Yi H."/>
        </authorList>
    </citation>
    <scope>NUCLEOTIDE SEQUENCE [LARGE SCALE GENOMIC DNA]</scope>
    <source>
        <strain evidence="2 5">LPB0072</strain>
    </source>
</reference>
<protein>
    <submittedName>
        <fullName evidence="2">Ketosteroid isomerase</fullName>
    </submittedName>
</protein>
<keyword evidence="4" id="KW-1185">Reference proteome</keyword>
<name>A0A162T581_9BURK</name>
<feature type="domain" description="SnoaL-like" evidence="1">
    <location>
        <begin position="1"/>
        <end position="119"/>
    </location>
</feature>
<evidence type="ECO:0000259" key="1">
    <source>
        <dbReference type="Pfam" id="PF20409"/>
    </source>
</evidence>
<proteinExistence type="predicted"/>
<sequence length="123" mass="13796">MNTMEIASKLVELCRQGKNAEALDSLYADDVVSVEAAVPPGMDREAKGLDAVRGKGKWWEDNHEVHSASVTGPWPHDDRFVVGFQIDVTHKPSGQRMKMDEVGLYQVRDGKIVREEFFYDMGA</sequence>
<dbReference type="SUPFAM" id="SSF54427">
    <property type="entry name" value="NTF2-like"/>
    <property type="match status" value="1"/>
</dbReference>
<dbReference type="Pfam" id="PF20409">
    <property type="entry name" value="SnoaL_5"/>
    <property type="match status" value="1"/>
</dbReference>
<dbReference type="STRING" id="1763535.LPB072_17600"/>
<keyword evidence="2" id="KW-0413">Isomerase</keyword>
<dbReference type="KEGG" id="hyl:LPB072_17600"/>
<gene>
    <name evidence="2" type="ORF">LPB072_17600</name>
    <name evidence="3" type="ORF">LPB72_03435</name>
</gene>
<organism evidence="2 5">
    <name type="scientific">Hydrogenophaga crassostreae</name>
    <dbReference type="NCBI Taxonomy" id="1763535"/>
    <lineage>
        <taxon>Bacteria</taxon>
        <taxon>Pseudomonadati</taxon>
        <taxon>Pseudomonadota</taxon>
        <taxon>Betaproteobacteria</taxon>
        <taxon>Burkholderiales</taxon>
        <taxon>Comamonadaceae</taxon>
        <taxon>Hydrogenophaga</taxon>
    </lineage>
</organism>
<reference evidence="3 4" key="1">
    <citation type="submission" date="2016-02" db="EMBL/GenBank/DDBJ databases">
        <title>Draft genome sequence of Hydrogenophaga sp. LPB0072.</title>
        <authorList>
            <person name="Shin S.-K."/>
            <person name="Yi H."/>
        </authorList>
    </citation>
    <scope>NUCLEOTIDE SEQUENCE [LARGE SCALE GENOMIC DNA]</scope>
    <source>
        <strain evidence="3 4">LPB0072</strain>
    </source>
</reference>
<dbReference type="GO" id="GO:0016853">
    <property type="term" value="F:isomerase activity"/>
    <property type="evidence" value="ECO:0007669"/>
    <property type="project" value="UniProtKB-KW"/>
</dbReference>